<comment type="caution">
    <text evidence="9">The sequence shown here is derived from an EMBL/GenBank/DDBJ whole genome shotgun (WGS) entry which is preliminary data.</text>
</comment>
<feature type="domain" description="RNA polymerase sigma-70 region 2" evidence="7">
    <location>
        <begin position="38"/>
        <end position="102"/>
    </location>
</feature>
<feature type="domain" description="RNA polymerase sigma factor 70 region 4 type 2" evidence="8">
    <location>
        <begin position="141"/>
        <end position="190"/>
    </location>
</feature>
<proteinExistence type="inferred from homology"/>
<dbReference type="PANTHER" id="PTHR43133">
    <property type="entry name" value="RNA POLYMERASE ECF-TYPE SIGMA FACTO"/>
    <property type="match status" value="1"/>
</dbReference>
<evidence type="ECO:0000313" key="10">
    <source>
        <dbReference type="Proteomes" id="UP000675781"/>
    </source>
</evidence>
<evidence type="ECO:0000259" key="7">
    <source>
        <dbReference type="Pfam" id="PF04542"/>
    </source>
</evidence>
<dbReference type="NCBIfam" id="TIGR02937">
    <property type="entry name" value="sigma70-ECF"/>
    <property type="match status" value="1"/>
</dbReference>
<reference evidence="9" key="1">
    <citation type="submission" date="2021-04" db="EMBL/GenBank/DDBJ databases">
        <title>Genome based classification of Actinospica acidithermotolerans sp. nov., an actinobacterium isolated from an Indonesian hot spring.</title>
        <authorList>
            <person name="Kusuma A.B."/>
            <person name="Putra K.E."/>
            <person name="Nafisah S."/>
            <person name="Loh J."/>
            <person name="Nouioui I."/>
            <person name="Goodfellow M."/>
        </authorList>
    </citation>
    <scope>NUCLEOTIDE SEQUENCE</scope>
    <source>
        <strain evidence="9">CSCA 57</strain>
    </source>
</reference>
<dbReference type="EMBL" id="JAGSOG010000548">
    <property type="protein sequence ID" value="MBR7839686.1"/>
    <property type="molecule type" value="Genomic_DNA"/>
</dbReference>
<dbReference type="Gene3D" id="1.10.10.10">
    <property type="entry name" value="Winged helix-like DNA-binding domain superfamily/Winged helix DNA-binding domain"/>
    <property type="match status" value="1"/>
</dbReference>
<dbReference type="CDD" id="cd06171">
    <property type="entry name" value="Sigma70_r4"/>
    <property type="match status" value="1"/>
</dbReference>
<dbReference type="AlphaFoldDB" id="A0A941EYL3"/>
<dbReference type="InterPro" id="IPR013324">
    <property type="entry name" value="RNA_pol_sigma_r3/r4-like"/>
</dbReference>
<dbReference type="Pfam" id="PF04542">
    <property type="entry name" value="Sigma70_r2"/>
    <property type="match status" value="1"/>
</dbReference>
<evidence type="ECO:0000256" key="1">
    <source>
        <dbReference type="ARBA" id="ARBA00010641"/>
    </source>
</evidence>
<evidence type="ECO:0000256" key="4">
    <source>
        <dbReference type="ARBA" id="ARBA00023125"/>
    </source>
</evidence>
<feature type="region of interest" description="Disordered" evidence="6">
    <location>
        <begin position="218"/>
        <end position="239"/>
    </location>
</feature>
<dbReference type="InterPro" id="IPR039425">
    <property type="entry name" value="RNA_pol_sigma-70-like"/>
</dbReference>
<dbReference type="InterPro" id="IPR036388">
    <property type="entry name" value="WH-like_DNA-bd_sf"/>
</dbReference>
<dbReference type="Pfam" id="PF08281">
    <property type="entry name" value="Sigma70_r4_2"/>
    <property type="match status" value="1"/>
</dbReference>
<evidence type="ECO:0000256" key="3">
    <source>
        <dbReference type="ARBA" id="ARBA00023082"/>
    </source>
</evidence>
<dbReference type="SUPFAM" id="SSF88659">
    <property type="entry name" value="Sigma3 and sigma4 domains of RNA polymerase sigma factors"/>
    <property type="match status" value="1"/>
</dbReference>
<evidence type="ECO:0000256" key="5">
    <source>
        <dbReference type="ARBA" id="ARBA00023163"/>
    </source>
</evidence>
<keyword evidence="3" id="KW-0731">Sigma factor</keyword>
<evidence type="ECO:0000313" key="9">
    <source>
        <dbReference type="EMBL" id="MBR7839686.1"/>
    </source>
</evidence>
<dbReference type="GO" id="GO:0006352">
    <property type="term" value="P:DNA-templated transcription initiation"/>
    <property type="evidence" value="ECO:0007669"/>
    <property type="project" value="InterPro"/>
</dbReference>
<dbReference type="InterPro" id="IPR013325">
    <property type="entry name" value="RNA_pol_sigma_r2"/>
</dbReference>
<dbReference type="SUPFAM" id="SSF88946">
    <property type="entry name" value="Sigma2 domain of RNA polymerase sigma factors"/>
    <property type="match status" value="1"/>
</dbReference>
<evidence type="ECO:0000256" key="2">
    <source>
        <dbReference type="ARBA" id="ARBA00023015"/>
    </source>
</evidence>
<keyword evidence="4" id="KW-0238">DNA-binding</keyword>
<dbReference type="GO" id="GO:0003677">
    <property type="term" value="F:DNA binding"/>
    <property type="evidence" value="ECO:0007669"/>
    <property type="project" value="UniProtKB-KW"/>
</dbReference>
<accession>A0A941EYL3</accession>
<dbReference type="InterPro" id="IPR013249">
    <property type="entry name" value="RNA_pol_sigma70_r4_t2"/>
</dbReference>
<comment type="similarity">
    <text evidence="1">Belongs to the sigma-70 factor family. ECF subfamily.</text>
</comment>
<gene>
    <name evidence="9" type="ORF">KDL01_40925</name>
</gene>
<dbReference type="Proteomes" id="UP000675781">
    <property type="component" value="Unassembled WGS sequence"/>
</dbReference>
<evidence type="ECO:0000259" key="8">
    <source>
        <dbReference type="Pfam" id="PF08281"/>
    </source>
</evidence>
<protein>
    <submittedName>
        <fullName evidence="9">Sigma-70 family RNA polymerase sigma factor</fullName>
    </submittedName>
</protein>
<dbReference type="RefSeq" id="WP_212534107.1">
    <property type="nucleotide sequence ID" value="NZ_JAGSOG010000548.1"/>
</dbReference>
<sequence>MTDGEVAGQPSESLPEAELVESPLQGDGERVWKNHQELFEAENPALLRATRRMLQAYDLPSHLAEDLVQEAWADLIANWDSVRLPIAWIYTVVRRKVHREMQRPAIWSSDGDLETAEINAEWTSLQHPAVDAHDAYALSRALEAVDDLPERQRTALLLFGLSDRSEAEVAAIMGISRGTVGATVHKARNNLRARLGKFGTFGFVAAMLARGRAILGKRKPDFSGPDRPGTSRNAAPERGEAAMAALRRKARQYNERTYAQHAVDHLYNEGDPLWAYFVEILERPLPDDMPEADRRLFADMEISQARNCPRCRAKLPEYLARHFPGLGYERGIW</sequence>
<dbReference type="InterPro" id="IPR014284">
    <property type="entry name" value="RNA_pol_sigma-70_dom"/>
</dbReference>
<keyword evidence="2" id="KW-0805">Transcription regulation</keyword>
<dbReference type="Gene3D" id="1.10.1740.10">
    <property type="match status" value="1"/>
</dbReference>
<keyword evidence="5" id="KW-0804">Transcription</keyword>
<organism evidence="9 10">
    <name type="scientific">Actinospica durhamensis</name>
    <dbReference type="NCBI Taxonomy" id="1508375"/>
    <lineage>
        <taxon>Bacteria</taxon>
        <taxon>Bacillati</taxon>
        <taxon>Actinomycetota</taxon>
        <taxon>Actinomycetes</taxon>
        <taxon>Catenulisporales</taxon>
        <taxon>Actinospicaceae</taxon>
        <taxon>Actinospica</taxon>
    </lineage>
</organism>
<keyword evidence="10" id="KW-1185">Reference proteome</keyword>
<dbReference type="InterPro" id="IPR007627">
    <property type="entry name" value="RNA_pol_sigma70_r2"/>
</dbReference>
<evidence type="ECO:0000256" key="6">
    <source>
        <dbReference type="SAM" id="MobiDB-lite"/>
    </source>
</evidence>
<dbReference type="PANTHER" id="PTHR43133:SF8">
    <property type="entry name" value="RNA POLYMERASE SIGMA FACTOR HI_1459-RELATED"/>
    <property type="match status" value="1"/>
</dbReference>
<name>A0A941EYL3_9ACTN</name>
<dbReference type="GO" id="GO:0016987">
    <property type="term" value="F:sigma factor activity"/>
    <property type="evidence" value="ECO:0007669"/>
    <property type="project" value="UniProtKB-KW"/>
</dbReference>